<keyword evidence="5 7" id="KW-0472">Membrane</keyword>
<feature type="transmembrane region" description="Helical" evidence="7">
    <location>
        <begin position="294"/>
        <end position="318"/>
    </location>
</feature>
<comment type="caution">
    <text evidence="9">The sequence shown here is derived from an EMBL/GenBank/DDBJ whole genome shotgun (WGS) entry which is preliminary data.</text>
</comment>
<dbReference type="InterPro" id="IPR003838">
    <property type="entry name" value="ABC3_permease_C"/>
</dbReference>
<evidence type="ECO:0000259" key="8">
    <source>
        <dbReference type="Pfam" id="PF02687"/>
    </source>
</evidence>
<feature type="transmembrane region" description="Helical" evidence="7">
    <location>
        <begin position="513"/>
        <end position="538"/>
    </location>
</feature>
<feature type="transmembrane region" description="Helical" evidence="7">
    <location>
        <begin position="439"/>
        <end position="458"/>
    </location>
</feature>
<dbReference type="GO" id="GO:0005886">
    <property type="term" value="C:plasma membrane"/>
    <property type="evidence" value="ECO:0007669"/>
    <property type="project" value="UniProtKB-SubCell"/>
</dbReference>
<evidence type="ECO:0000256" key="7">
    <source>
        <dbReference type="SAM" id="Phobius"/>
    </source>
</evidence>
<evidence type="ECO:0000313" key="10">
    <source>
        <dbReference type="Proteomes" id="UP000192505"/>
    </source>
</evidence>
<evidence type="ECO:0000256" key="2">
    <source>
        <dbReference type="ARBA" id="ARBA00022475"/>
    </source>
</evidence>
<evidence type="ECO:0000256" key="1">
    <source>
        <dbReference type="ARBA" id="ARBA00004651"/>
    </source>
</evidence>
<dbReference type="Pfam" id="PF02687">
    <property type="entry name" value="FtsX"/>
    <property type="match status" value="2"/>
</dbReference>
<evidence type="ECO:0000256" key="4">
    <source>
        <dbReference type="ARBA" id="ARBA00022989"/>
    </source>
</evidence>
<protein>
    <submittedName>
        <fullName evidence="9">ABC transporter permease</fullName>
    </submittedName>
</protein>
<feature type="transmembrane region" description="Helical" evidence="7">
    <location>
        <begin position="794"/>
        <end position="817"/>
    </location>
</feature>
<evidence type="ECO:0000256" key="6">
    <source>
        <dbReference type="SAM" id="MobiDB-lite"/>
    </source>
</evidence>
<reference evidence="9 10" key="1">
    <citation type="submission" date="2017-01" db="EMBL/GenBank/DDBJ databases">
        <title>Novel large sulfur bacteria in the metagenomes of groundwater-fed chemosynthetic microbial mats in the Lake Huron basin.</title>
        <authorList>
            <person name="Sharrar A.M."/>
            <person name="Flood B.E."/>
            <person name="Bailey J.V."/>
            <person name="Jones D.S."/>
            <person name="Biddanda B."/>
            <person name="Ruberg S.A."/>
            <person name="Marcus D.N."/>
            <person name="Dick G.J."/>
        </authorList>
    </citation>
    <scope>NUCLEOTIDE SEQUENCE [LARGE SCALE GENOMIC DNA]</scope>
    <source>
        <strain evidence="9">A7</strain>
    </source>
</reference>
<feature type="domain" description="ABC3 transporter permease C-terminal" evidence="8">
    <location>
        <begin position="296"/>
        <end position="416"/>
    </location>
</feature>
<feature type="compositionally biased region" description="Polar residues" evidence="6">
    <location>
        <begin position="732"/>
        <end position="747"/>
    </location>
</feature>
<accession>A0A1W9KT25</accession>
<feature type="transmembrane region" description="Helical" evidence="7">
    <location>
        <begin position="888"/>
        <end position="907"/>
    </location>
</feature>
<gene>
    <name evidence="9" type="ORF">BWK72_11755</name>
</gene>
<feature type="region of interest" description="Disordered" evidence="6">
    <location>
        <begin position="732"/>
        <end position="758"/>
    </location>
</feature>
<dbReference type="AlphaFoldDB" id="A0A1W9KT25"/>
<dbReference type="EMBL" id="MTEI01000007">
    <property type="protein sequence ID" value="OQW87594.1"/>
    <property type="molecule type" value="Genomic_DNA"/>
</dbReference>
<feature type="transmembrane region" description="Helical" evidence="7">
    <location>
        <begin position="345"/>
        <end position="372"/>
    </location>
</feature>
<keyword evidence="3 7" id="KW-0812">Transmembrane</keyword>
<feature type="transmembrane region" description="Helical" evidence="7">
    <location>
        <begin position="837"/>
        <end position="868"/>
    </location>
</feature>
<evidence type="ECO:0000256" key="3">
    <source>
        <dbReference type="ARBA" id="ARBA00022692"/>
    </source>
</evidence>
<feature type="domain" description="ABC3 transporter permease C-terminal" evidence="8">
    <location>
        <begin position="799"/>
        <end position="913"/>
    </location>
</feature>
<feature type="transmembrane region" description="Helical" evidence="7">
    <location>
        <begin position="21"/>
        <end position="40"/>
    </location>
</feature>
<evidence type="ECO:0000256" key="5">
    <source>
        <dbReference type="ARBA" id="ARBA00023136"/>
    </source>
</evidence>
<feature type="transmembrane region" description="Helical" evidence="7">
    <location>
        <begin position="464"/>
        <end position="492"/>
    </location>
</feature>
<keyword evidence="4 7" id="KW-1133">Transmembrane helix</keyword>
<name>A0A1W9KT25_9BURK</name>
<dbReference type="PANTHER" id="PTHR30572:SF17">
    <property type="entry name" value="ABC3 TRANSPORTER PERMEASE PROTEIN DOMAIN-CONTAINING PROTEIN"/>
    <property type="match status" value="1"/>
</dbReference>
<feature type="transmembrane region" description="Helical" evidence="7">
    <location>
        <begin position="392"/>
        <end position="411"/>
    </location>
</feature>
<dbReference type="GO" id="GO:0022857">
    <property type="term" value="F:transmembrane transporter activity"/>
    <property type="evidence" value="ECO:0007669"/>
    <property type="project" value="TreeGrafter"/>
</dbReference>
<keyword evidence="2" id="KW-1003">Cell membrane</keyword>
<proteinExistence type="predicted"/>
<dbReference type="InterPro" id="IPR050250">
    <property type="entry name" value="Macrolide_Exporter_MacB"/>
</dbReference>
<comment type="subcellular location">
    <subcellularLocation>
        <location evidence="1">Cell membrane</location>
        <topology evidence="1">Multi-pass membrane protein</topology>
    </subcellularLocation>
</comment>
<evidence type="ECO:0000313" key="9">
    <source>
        <dbReference type="EMBL" id="OQW87594.1"/>
    </source>
</evidence>
<dbReference type="PANTHER" id="PTHR30572">
    <property type="entry name" value="MEMBRANE COMPONENT OF TRANSPORTER-RELATED"/>
    <property type="match status" value="1"/>
</dbReference>
<organism evidence="9 10">
    <name type="scientific">Rhodoferax ferrireducens</name>
    <dbReference type="NCBI Taxonomy" id="192843"/>
    <lineage>
        <taxon>Bacteria</taxon>
        <taxon>Pseudomonadati</taxon>
        <taxon>Pseudomonadota</taxon>
        <taxon>Betaproteobacteria</taxon>
        <taxon>Burkholderiales</taxon>
        <taxon>Comamonadaceae</taxon>
        <taxon>Rhodoferax</taxon>
    </lineage>
</organism>
<sequence length="923" mass="96644">MFELLTTFSWQELRQHPWRNAAAVLAVMLGVALAFSVHLINSSALDEFAQAARSVGGQSDLELRGVQGHFDEKLYKTIAQTPGVAVASPLLEVGSYVMTAQGKRSLRVVGVDALSVFGISPDLMPVSETLSPAVLQPDPSGNAANPPRQLDRWALFTPGQIFLNAAARRIALPGDSAADAPFEPGSVSPAAKPSQEGALKLQSGMQWLDVSLAGSVRASGPALAVMDLGAAQDLFGKAGQLTRIDLRLQPGVDRKAFAQQLQDSPDWPRDVTVALPEEAESQINNLSRAYRVNLTVLALIALFTGAFLVFSVLSLSVAKRAQQFALLGVLGLSGRNRLKLVLWESLALGLVGSLLGLGLGTGLAALALGLLGGDLGSGFFSGATPSLQFSPVAALIYGALGVAAALVGGWWPARAAQQLPPAQTLKGLGSLGVGSKSHWISLILIAGGALLTWAPPVFGIPLAAYIAIGLLLVGGITALPWLIGLLLGWLAPRLSRQTLPLLAVERARRQRDTAAVAVSGVVASLSLAVALTVMVASFRDSVISWLDRILPADLYVRSAAGMGASDTVYFSPEFVLAASQLQGVTKLQPQRMVPLSLQASLPAVALLARDLGDPAQSLPLLDAPLPVPAGMVGVYVSQAMVDLHGAQAGQTLPILSKAFRPLALIGKGQEAVFYVAGVWRDYARQSGSIAIDLTDFQRLTGDRRANDLALWLDNPTDTEALRKELQALAANESGQAGEQTSGQTSAPANAPPARGNTIAGEAGPSVGGLLEFGTSAQIRAISLKIFDRSFAVTYWLQSVAIAIGLFGIAASFSAQVLSRRKEFGLLAHLGLTRRQILTVVALEGTAWTSLGAIAGLGLGLVVAVVLVHVVNPQSFHWTMDLMLPWQKLLTLCLVVVAAGTVTAWLAARAAAGKDAVLAVKEDW</sequence>
<dbReference type="Proteomes" id="UP000192505">
    <property type="component" value="Unassembled WGS sequence"/>
</dbReference>